<dbReference type="STRING" id="152268.A6K24_00125"/>
<gene>
    <name evidence="2" type="ORF">A6K24_00125</name>
</gene>
<organism evidence="2 3">
    <name type="scientific">Metabacillus litoralis</name>
    <dbReference type="NCBI Taxonomy" id="152268"/>
    <lineage>
        <taxon>Bacteria</taxon>
        <taxon>Bacillati</taxon>
        <taxon>Bacillota</taxon>
        <taxon>Bacilli</taxon>
        <taxon>Bacillales</taxon>
        <taxon>Bacillaceae</taxon>
        <taxon>Metabacillus</taxon>
    </lineage>
</organism>
<name>A0A179T9C4_9BACI</name>
<dbReference type="Gene3D" id="1.10.3210.10">
    <property type="entry name" value="Hypothetical protein af1432"/>
    <property type="match status" value="1"/>
</dbReference>
<dbReference type="PROSITE" id="PS51832">
    <property type="entry name" value="HD_GYP"/>
    <property type="match status" value="1"/>
</dbReference>
<dbReference type="EMBL" id="LWSG01000001">
    <property type="protein sequence ID" value="OAS89012.1"/>
    <property type="molecule type" value="Genomic_DNA"/>
</dbReference>
<evidence type="ECO:0000259" key="1">
    <source>
        <dbReference type="PROSITE" id="PS51832"/>
    </source>
</evidence>
<evidence type="ECO:0000313" key="2">
    <source>
        <dbReference type="EMBL" id="OAS89012.1"/>
    </source>
</evidence>
<proteinExistence type="predicted"/>
<dbReference type="SUPFAM" id="SSF109604">
    <property type="entry name" value="HD-domain/PDEase-like"/>
    <property type="match status" value="1"/>
</dbReference>
<sequence length="83" mass="9779">MEASTPWWIRDWSLFSFSLPFFEKPSNEKIAHVCDALTSKRPYRDAMSHEAALKIMVSGVGSQFEPHVMEHFWEIVKFNYKNI</sequence>
<accession>A0A179T9C4</accession>
<dbReference type="PANTHER" id="PTHR45228">
    <property type="entry name" value="CYCLIC DI-GMP PHOSPHODIESTERASE TM_0186-RELATED"/>
    <property type="match status" value="1"/>
</dbReference>
<dbReference type="InterPro" id="IPR037522">
    <property type="entry name" value="HD_GYP_dom"/>
</dbReference>
<dbReference type="AlphaFoldDB" id="A0A179T9C4"/>
<comment type="caution">
    <text evidence="2">The sequence shown here is derived from an EMBL/GenBank/DDBJ whole genome shotgun (WGS) entry which is preliminary data.</text>
</comment>
<dbReference type="Proteomes" id="UP000078534">
    <property type="component" value="Unassembled WGS sequence"/>
</dbReference>
<keyword evidence="3" id="KW-1185">Reference proteome</keyword>
<dbReference type="OrthoDB" id="9798833at2"/>
<reference evidence="3" key="1">
    <citation type="submission" date="2016-04" db="EMBL/GenBank/DDBJ databases">
        <authorList>
            <person name="Lyu Z."/>
            <person name="Lyu W."/>
        </authorList>
    </citation>
    <scope>NUCLEOTIDE SEQUENCE [LARGE SCALE GENOMIC DNA]</scope>
    <source>
        <strain evidence="3">C44</strain>
    </source>
</reference>
<feature type="domain" description="HD-GYP" evidence="1">
    <location>
        <begin position="1"/>
        <end position="83"/>
    </location>
</feature>
<dbReference type="InterPro" id="IPR052020">
    <property type="entry name" value="Cyclic_di-GMP/3'3'-cGAMP_PDE"/>
</dbReference>
<evidence type="ECO:0000313" key="3">
    <source>
        <dbReference type="Proteomes" id="UP000078534"/>
    </source>
</evidence>
<protein>
    <recommendedName>
        <fullName evidence="1">HD-GYP domain-containing protein</fullName>
    </recommendedName>
</protein>
<dbReference type="RefSeq" id="WP_066323623.1">
    <property type="nucleotide sequence ID" value="NZ_LWSG01000001.1"/>
</dbReference>